<dbReference type="RefSeq" id="WP_254162399.1">
    <property type="nucleotide sequence ID" value="NZ_JAHESF010000006.1"/>
</dbReference>
<dbReference type="GO" id="GO:0003844">
    <property type="term" value="F:1,4-alpha-glucan branching enzyme activity"/>
    <property type="evidence" value="ECO:0007669"/>
    <property type="project" value="TreeGrafter"/>
</dbReference>
<comment type="caution">
    <text evidence="4">The sequence shown here is derived from an EMBL/GenBank/DDBJ whole genome shotgun (WGS) entry which is preliminary data.</text>
</comment>
<evidence type="ECO:0000256" key="1">
    <source>
        <dbReference type="ARBA" id="ARBA00023277"/>
    </source>
</evidence>
<feature type="signal peptide" evidence="2">
    <location>
        <begin position="1"/>
        <end position="19"/>
    </location>
</feature>
<dbReference type="PANTHER" id="PTHR43651:SF3">
    <property type="entry name" value="1,4-ALPHA-GLUCAN-BRANCHING ENZYME"/>
    <property type="match status" value="1"/>
</dbReference>
<reference evidence="4 5" key="1">
    <citation type="submission" date="2021-05" db="EMBL/GenBank/DDBJ databases">
        <title>A Polyphasic approach of four new species of the genus Ohtaekwangia: Ohtaekwangia histidinii sp. nov., Ohtaekwangia cretensis sp. nov., Ohtaekwangia indiensis sp. nov., Ohtaekwangia reichenbachii sp. nov. from diverse environment.</title>
        <authorList>
            <person name="Octaviana S."/>
        </authorList>
    </citation>
    <scope>NUCLEOTIDE SEQUENCE [LARGE SCALE GENOMIC DNA]</scope>
    <source>
        <strain evidence="4 5">PWU4</strain>
    </source>
</reference>
<feature type="domain" description="Glycosyl hydrolase family 13 catalytic" evidence="3">
    <location>
        <begin position="389"/>
        <end position="770"/>
    </location>
</feature>
<dbReference type="InterPro" id="IPR006047">
    <property type="entry name" value="GH13_cat_dom"/>
</dbReference>
<dbReference type="SUPFAM" id="SSF81296">
    <property type="entry name" value="E set domains"/>
    <property type="match status" value="1"/>
</dbReference>
<dbReference type="GO" id="GO:0004553">
    <property type="term" value="F:hydrolase activity, hydrolyzing O-glycosyl compounds"/>
    <property type="evidence" value="ECO:0007669"/>
    <property type="project" value="InterPro"/>
</dbReference>
<dbReference type="SMART" id="SM00642">
    <property type="entry name" value="Aamy"/>
    <property type="match status" value="1"/>
</dbReference>
<feature type="chain" id="PRO_5042995976" evidence="2">
    <location>
        <begin position="20"/>
        <end position="955"/>
    </location>
</feature>
<dbReference type="Gene3D" id="3.20.20.80">
    <property type="entry name" value="Glycosidases"/>
    <property type="match status" value="1"/>
</dbReference>
<gene>
    <name evidence="4" type="ORF">KK083_08340</name>
</gene>
<dbReference type="InterPro" id="IPR017853">
    <property type="entry name" value="GH"/>
</dbReference>
<evidence type="ECO:0000259" key="3">
    <source>
        <dbReference type="SMART" id="SM00642"/>
    </source>
</evidence>
<keyword evidence="2" id="KW-0732">Signal</keyword>
<proteinExistence type="predicted"/>
<dbReference type="Pfam" id="PF00128">
    <property type="entry name" value="Alpha-amylase"/>
    <property type="match status" value="1"/>
</dbReference>
<dbReference type="InterPro" id="IPR004193">
    <property type="entry name" value="Glyco_hydro_13_N"/>
</dbReference>
<evidence type="ECO:0000313" key="5">
    <source>
        <dbReference type="Proteomes" id="UP001319200"/>
    </source>
</evidence>
<dbReference type="Proteomes" id="UP001319200">
    <property type="component" value="Unassembled WGS sequence"/>
</dbReference>
<dbReference type="NCBIfam" id="TIGR04183">
    <property type="entry name" value="Por_Secre_tail"/>
    <property type="match status" value="1"/>
</dbReference>
<dbReference type="AlphaFoldDB" id="A0AAP2GNV0"/>
<dbReference type="EMBL" id="JAHESF010000006">
    <property type="protein sequence ID" value="MBT1696877.1"/>
    <property type="molecule type" value="Genomic_DNA"/>
</dbReference>
<keyword evidence="5" id="KW-1185">Reference proteome</keyword>
<sequence length="955" mass="107272">MRFFLKSFFILWGSIASFAQTVTTIPAIPRADQPVTITVDVTGTSLNNLAWDNSTNPVWIWTWIADGCSSSCDAPTNVNPATAAQDAAKVARVSINPDRYQITFTPTTFFNKPAAQIKKIGLKLKTRDWNGGKQTDNDRFIEFATGFTVNFSQPATFPVFKNQGEQIGITANASAISTLTLKINNATVQTAAGAMSLSYVHTIAEAPGVVNVVIEGNNGAETKTASFTYIVRAPTVAQQRPQEIIDGINYGADPSKATVGLWAPGKTSVYVIGDFTDWQIDPAYRMKKDGEHFWLELTGLVPGQEYAYQYLVDESVYMADPYADKILDPDDQYIPAKAYPSLKSFPARAKKEQWYFNRVAVLQTAQQPYTWQATDFVRPAKEKLVVYELLVRDLFADGERNYQNLIDTLGYLKRLGINAIELMPVMEFNGNESWGYNPTFMFAPDKYYGTKNKLKELVDRCHQQGVAVILDIAMNHHDLPNPYVLMDYDFTAGRPQADNKWFYETAQHPFNVFFDMNHGSSYTQKYLDTVNYHWLHEYKVDGFRFDLSKGFTTTNYCTTPNCDTGAEVNAWSAYDASRIALLKRMADKIWAHSPNAYVILEHLSVNTEEKELAEYRAAEGKGMMLWGKMTDPYNESTMGYANNSDISCVHYGARGWSVPHLVGYMESHDEERLMYKNVQYGRTVTGHDTKAIDVALKRMAAAATIFYTVPGPKMLWQFGELGYDLSINQCPDGSNNSNCRVSPKPVRWNYRNEARRYDLYKHIADLNRLRKEHDVFASGNAEFPSGNNLVKQLILRNVPYTASPAQAADMNTLVVVNFDVTDQNVSASFPHTGTWYDYYEGGHAVDITSTPSSFVLKPGAYKLFTDYAIQSPFVTGVEEVGGGVNIYPNPVNDRLIVEAQGERASALSLYNVQGIRTVPPMIDENSWSLANVPAGLYIIEFRVRGEVHRKKVLKR</sequence>
<dbReference type="Pfam" id="PF18962">
    <property type="entry name" value="Por_Secre_tail"/>
    <property type="match status" value="1"/>
</dbReference>
<dbReference type="SUPFAM" id="SSF51445">
    <property type="entry name" value="(Trans)glycosidases"/>
    <property type="match status" value="1"/>
</dbReference>
<dbReference type="Gene3D" id="2.60.40.10">
    <property type="entry name" value="Immunoglobulins"/>
    <property type="match status" value="1"/>
</dbReference>
<evidence type="ECO:0000256" key="2">
    <source>
        <dbReference type="SAM" id="SignalP"/>
    </source>
</evidence>
<keyword evidence="1" id="KW-0119">Carbohydrate metabolism</keyword>
<organism evidence="4 5">
    <name type="scientific">Chryseosolibacter histidini</name>
    <dbReference type="NCBI Taxonomy" id="2782349"/>
    <lineage>
        <taxon>Bacteria</taxon>
        <taxon>Pseudomonadati</taxon>
        <taxon>Bacteroidota</taxon>
        <taxon>Cytophagia</taxon>
        <taxon>Cytophagales</taxon>
        <taxon>Chryseotaleaceae</taxon>
        <taxon>Chryseosolibacter</taxon>
    </lineage>
</organism>
<accession>A0AAP2GNV0</accession>
<protein>
    <submittedName>
        <fullName evidence="4">T9SS type A sorting domain-containing protein</fullName>
    </submittedName>
</protein>
<dbReference type="GO" id="GO:0005975">
    <property type="term" value="P:carbohydrate metabolic process"/>
    <property type="evidence" value="ECO:0007669"/>
    <property type="project" value="InterPro"/>
</dbReference>
<dbReference type="CDD" id="cd11350">
    <property type="entry name" value="AmyAc_4"/>
    <property type="match status" value="1"/>
</dbReference>
<dbReference type="InterPro" id="IPR013783">
    <property type="entry name" value="Ig-like_fold"/>
</dbReference>
<dbReference type="Pfam" id="PF02922">
    <property type="entry name" value="CBM_48"/>
    <property type="match status" value="1"/>
</dbReference>
<dbReference type="InterPro" id="IPR026444">
    <property type="entry name" value="Secre_tail"/>
</dbReference>
<dbReference type="GO" id="GO:0005737">
    <property type="term" value="C:cytoplasm"/>
    <property type="evidence" value="ECO:0007669"/>
    <property type="project" value="TreeGrafter"/>
</dbReference>
<dbReference type="InterPro" id="IPR014756">
    <property type="entry name" value="Ig_E-set"/>
</dbReference>
<evidence type="ECO:0000313" key="4">
    <source>
        <dbReference type="EMBL" id="MBT1696877.1"/>
    </source>
</evidence>
<name>A0AAP2GNV0_9BACT</name>
<dbReference type="PANTHER" id="PTHR43651">
    <property type="entry name" value="1,4-ALPHA-GLUCAN-BRANCHING ENZYME"/>
    <property type="match status" value="1"/>
</dbReference>